<dbReference type="EMBL" id="ADOU02000005">
    <property type="protein sequence ID" value="KGJ67170.1"/>
    <property type="molecule type" value="Genomic_DNA"/>
</dbReference>
<reference evidence="1 2" key="1">
    <citation type="journal article" date="2014" name="BMC Genomics">
        <title>Comparative genomics of Bradyrhizobium japonicum CPAC 15 and Bradyrhizobium diazoefficiens CPAC 7: elite model strains for understanding symbiotic performance with soybean.</title>
        <authorList>
            <person name="Siqueira A.F."/>
            <person name="Ormeno-Orrillo E."/>
            <person name="Souza R.C."/>
            <person name="Rodrigues E.P."/>
            <person name="Almeida L.G."/>
            <person name="Barcellos F.G."/>
            <person name="Batista J.S."/>
            <person name="Nakatami A.S."/>
            <person name="Martinez-Romero E."/>
            <person name="Vasconcelos A.T."/>
            <person name="Hungria M."/>
        </authorList>
    </citation>
    <scope>NUCLEOTIDE SEQUENCE [LARGE SCALE GENOMIC DNA]</scope>
    <source>
        <strain evidence="1 2">SEMIA 5080</strain>
    </source>
</reference>
<protein>
    <submittedName>
        <fullName evidence="1">Uncharacterized protein</fullName>
    </submittedName>
</protein>
<name>A0A837CD19_9BRAD</name>
<dbReference type="AlphaFoldDB" id="A0A837CD19"/>
<proteinExistence type="predicted"/>
<gene>
    <name evidence="1" type="ORF">BJA5080_03790</name>
</gene>
<organism evidence="1 2">
    <name type="scientific">Bradyrhizobium diazoefficiens SEMIA 5080</name>
    <dbReference type="NCBI Taxonomy" id="754504"/>
    <lineage>
        <taxon>Bacteria</taxon>
        <taxon>Pseudomonadati</taxon>
        <taxon>Pseudomonadota</taxon>
        <taxon>Alphaproteobacteria</taxon>
        <taxon>Hyphomicrobiales</taxon>
        <taxon>Nitrobacteraceae</taxon>
        <taxon>Bradyrhizobium</taxon>
    </lineage>
</organism>
<evidence type="ECO:0000313" key="1">
    <source>
        <dbReference type="EMBL" id="KGJ67170.1"/>
    </source>
</evidence>
<dbReference type="Proteomes" id="UP000024900">
    <property type="component" value="Unassembled WGS sequence"/>
</dbReference>
<evidence type="ECO:0000313" key="2">
    <source>
        <dbReference type="Proteomes" id="UP000024900"/>
    </source>
</evidence>
<sequence length="82" mass="9101">MLFQFFDGIHDTYLSPSLRARGFRAGPDALSSSLHAPGREPIKGIGVIPSSVTPSRSWRSRRLWSCCVKSRWPGRFGRGLVA</sequence>
<accession>A0A837CD19</accession>
<comment type="caution">
    <text evidence="1">The sequence shown here is derived from an EMBL/GenBank/DDBJ whole genome shotgun (WGS) entry which is preliminary data.</text>
</comment>